<proteinExistence type="inferred from homology"/>
<accession>W9SC51</accession>
<evidence type="ECO:0000256" key="2">
    <source>
        <dbReference type="ARBA" id="ARBA00022679"/>
    </source>
</evidence>
<dbReference type="PANTHER" id="PTHR31057:SF0">
    <property type="entry name" value="E3 UFM1-PROTEIN LIGASE 1"/>
    <property type="match status" value="1"/>
</dbReference>
<evidence type="ECO:0000256" key="4">
    <source>
        <dbReference type="SAM" id="Coils"/>
    </source>
</evidence>
<dbReference type="KEGG" id="mnt:21394147"/>
<dbReference type="GO" id="GO:0005789">
    <property type="term" value="C:endoplasmic reticulum membrane"/>
    <property type="evidence" value="ECO:0007669"/>
    <property type="project" value="TreeGrafter"/>
</dbReference>
<comment type="similarity">
    <text evidence="1">Belongs to the UFL1 family.</text>
</comment>
<dbReference type="Proteomes" id="UP000030645">
    <property type="component" value="Unassembled WGS sequence"/>
</dbReference>
<evidence type="ECO:0008006" key="11">
    <source>
        <dbReference type="Google" id="ProtNLM"/>
    </source>
</evidence>
<dbReference type="Pfam" id="PF09743">
    <property type="entry name" value="E3_UFM1_ligase"/>
    <property type="match status" value="1"/>
</dbReference>
<dbReference type="Pfam" id="PF23659">
    <property type="entry name" value="UFL1"/>
    <property type="match status" value="1"/>
</dbReference>
<feature type="compositionally biased region" description="Basic and acidic residues" evidence="5">
    <location>
        <begin position="402"/>
        <end position="415"/>
    </location>
</feature>
<dbReference type="GO" id="GO:0032434">
    <property type="term" value="P:regulation of proteasomal ubiquitin-dependent protein catabolic process"/>
    <property type="evidence" value="ECO:0007669"/>
    <property type="project" value="TreeGrafter"/>
</dbReference>
<evidence type="ECO:0000256" key="5">
    <source>
        <dbReference type="SAM" id="MobiDB-lite"/>
    </source>
</evidence>
<dbReference type="InterPro" id="IPR018611">
    <property type="entry name" value="Ufl1"/>
</dbReference>
<organism evidence="9 10">
    <name type="scientific">Morus notabilis</name>
    <dbReference type="NCBI Taxonomy" id="981085"/>
    <lineage>
        <taxon>Eukaryota</taxon>
        <taxon>Viridiplantae</taxon>
        <taxon>Streptophyta</taxon>
        <taxon>Embryophyta</taxon>
        <taxon>Tracheophyta</taxon>
        <taxon>Spermatophyta</taxon>
        <taxon>Magnoliopsida</taxon>
        <taxon>eudicotyledons</taxon>
        <taxon>Gunneridae</taxon>
        <taxon>Pentapetalae</taxon>
        <taxon>rosids</taxon>
        <taxon>fabids</taxon>
        <taxon>Rosales</taxon>
        <taxon>Moraceae</taxon>
        <taxon>Moreae</taxon>
        <taxon>Morus</taxon>
    </lineage>
</organism>
<dbReference type="PANTHER" id="PTHR31057">
    <property type="entry name" value="E3 UFM1-PROTEIN LIGASE 1"/>
    <property type="match status" value="1"/>
</dbReference>
<dbReference type="InterPro" id="IPR056761">
    <property type="entry name" value="Ufl1-like_C"/>
</dbReference>
<name>W9SC51_9ROSA</name>
<evidence type="ECO:0000256" key="3">
    <source>
        <dbReference type="ARBA" id="ARBA00022786"/>
    </source>
</evidence>
<feature type="domain" description="E3 UFM1-protein ligase 1-like N-terminal" evidence="6">
    <location>
        <begin position="4"/>
        <end position="288"/>
    </location>
</feature>
<keyword evidence="3" id="KW-0833">Ubl conjugation pathway</keyword>
<protein>
    <recommendedName>
        <fullName evidence="11">E3 UFM1-protein ligase 1-like protein</fullName>
    </recommendedName>
</protein>
<reference evidence="10" key="1">
    <citation type="submission" date="2013-01" db="EMBL/GenBank/DDBJ databases">
        <title>Draft Genome Sequence of a Mulberry Tree, Morus notabilis C.K. Schneid.</title>
        <authorList>
            <person name="He N."/>
            <person name="Zhao S."/>
        </authorList>
    </citation>
    <scope>NUCLEOTIDE SEQUENCE</scope>
</reference>
<evidence type="ECO:0000313" key="10">
    <source>
        <dbReference type="Proteomes" id="UP000030645"/>
    </source>
</evidence>
<keyword evidence="4" id="KW-0175">Coiled coil</keyword>
<dbReference type="AlphaFoldDB" id="W9SC51"/>
<feature type="coiled-coil region" evidence="4">
    <location>
        <begin position="549"/>
        <end position="583"/>
    </location>
</feature>
<dbReference type="GO" id="GO:0061666">
    <property type="term" value="F:UFM1 ligase activity"/>
    <property type="evidence" value="ECO:0007669"/>
    <property type="project" value="InterPro"/>
</dbReference>
<dbReference type="InterPro" id="IPR056580">
    <property type="entry name" value="Ufl1_dom"/>
</dbReference>
<keyword evidence="10" id="KW-1185">Reference proteome</keyword>
<feature type="domain" description="E3 UFM1-protein ligase 1-like" evidence="7">
    <location>
        <begin position="563"/>
        <end position="692"/>
    </location>
</feature>
<dbReference type="GO" id="GO:0034976">
    <property type="term" value="P:response to endoplasmic reticulum stress"/>
    <property type="evidence" value="ECO:0007669"/>
    <property type="project" value="TreeGrafter"/>
</dbReference>
<dbReference type="GO" id="GO:1990592">
    <property type="term" value="P:protein K69-linked ufmylation"/>
    <property type="evidence" value="ECO:0007669"/>
    <property type="project" value="TreeGrafter"/>
</dbReference>
<dbReference type="Pfam" id="PF25870">
    <property type="entry name" value="WHD_UFL1_5th"/>
    <property type="match status" value="1"/>
</dbReference>
<gene>
    <name evidence="9" type="ORF">L484_010864</name>
</gene>
<dbReference type="STRING" id="981085.W9SC51"/>
<evidence type="ECO:0000256" key="1">
    <source>
        <dbReference type="ARBA" id="ARBA00010789"/>
    </source>
</evidence>
<dbReference type="Pfam" id="PF25041">
    <property type="entry name" value="UFL1_C"/>
    <property type="match status" value="1"/>
</dbReference>
<dbReference type="EMBL" id="KE346355">
    <property type="protein sequence ID" value="EXC35082.1"/>
    <property type="molecule type" value="Genomic_DNA"/>
</dbReference>
<evidence type="ECO:0000259" key="7">
    <source>
        <dbReference type="Pfam" id="PF23659"/>
    </source>
</evidence>
<evidence type="ECO:0000259" key="6">
    <source>
        <dbReference type="Pfam" id="PF09743"/>
    </source>
</evidence>
<evidence type="ECO:0000313" key="9">
    <source>
        <dbReference type="EMBL" id="EXC35082.1"/>
    </source>
</evidence>
<keyword evidence="2" id="KW-0808">Transferase</keyword>
<feature type="domain" description="E3 UFM1-protein ligase-like C-terminal" evidence="8">
    <location>
        <begin position="697"/>
        <end position="810"/>
    </location>
</feature>
<feature type="region of interest" description="Disordered" evidence="5">
    <location>
        <begin position="398"/>
        <end position="499"/>
    </location>
</feature>
<evidence type="ECO:0000259" key="8">
    <source>
        <dbReference type="Pfam" id="PF25041"/>
    </source>
</evidence>
<sequence length="817" mass="90725">MDDELLELQRQFEFAQQAKSSVRLSDRNVVELVQKLHELRIIDFDLLHTVSGKEYITPEQLRHEIVAEIKKSGRVSLIDLADTIGVDLYHVEKQSHQIVSDDPELMLIQGEIISQFYWDSVAEEINDRLQECSQIALAELAAQLNVGLELVASVLEPRLGTLVKGRLEGGQLYTPAYVARVSAMVRGASRGITVPTNLSMLWSSLQQLLQEMDGTTGVAVDNSFFQSLFNGLVKEGQILGSLRAGVHWTPTVFAVAQKECIDSFFSQNSFMSYEVLQNLGIPQPIQFLKSRYPEGTALVSTFVHPSLIEILDAAAEDTLERGSWIDALSILPASFGSQDAFKLLSLCPSVQLALKSNKAVIFGESYLFSDGFIKDVYDRLEKEMEKLSVSESSGAILSGDLPDTKVGHDSSRFTDLDETGSEMGSSQHATDRGSKKKRGKSSGTVAASETESRIKTQESATSKSKKNQRKGKDTSSSQLSDSKAAVKKQSSKTTEDNYNIPSEEWIMQKIAKLVPEFEEQGIDDCETIVRPLANYMRPKLVEFWKQRRKALFTENAEQMKNLLDNLQKKLDESFLNMQLYEKALDLFEDDQSTLVILHRHLLRTTASAIADTLIHNLDMHNKLKNGVEVEPQTSDSVSLSPGERTAMAKSFPGSLSNMALAVAEALEGKRVETFMIALRAIAEESGLILRKLDKKLERTLLHSYRKDLTSQVSAETDPVSLLPKVVSLLYIQLYHKALQAPGRAISVAITRLKDKLEDSAYKILTDYQAATVTLLALLSASTGDEEDCTSDRILSKRELLESQMAALKRLVLTASQS</sequence>
<dbReference type="InterPro" id="IPR056579">
    <property type="entry name" value="Ufl1_N"/>
</dbReference>
<dbReference type="OrthoDB" id="10258297at2759"/>
<dbReference type="eggNOG" id="KOG2235">
    <property type="taxonomic scope" value="Eukaryota"/>
</dbReference>